<gene>
    <name evidence="2" type="ORF">S06H3_40614</name>
</gene>
<accession>X1N5L5</accession>
<dbReference type="AlphaFoldDB" id="X1N5L5"/>
<organism evidence="2">
    <name type="scientific">marine sediment metagenome</name>
    <dbReference type="NCBI Taxonomy" id="412755"/>
    <lineage>
        <taxon>unclassified sequences</taxon>
        <taxon>metagenomes</taxon>
        <taxon>ecological metagenomes</taxon>
    </lineage>
</organism>
<protein>
    <submittedName>
        <fullName evidence="2">Uncharacterized protein</fullName>
    </submittedName>
</protein>
<evidence type="ECO:0000313" key="2">
    <source>
        <dbReference type="EMBL" id="GAI38893.1"/>
    </source>
</evidence>
<keyword evidence="1" id="KW-0812">Transmembrane</keyword>
<evidence type="ECO:0000256" key="1">
    <source>
        <dbReference type="SAM" id="Phobius"/>
    </source>
</evidence>
<feature type="transmembrane region" description="Helical" evidence="1">
    <location>
        <begin position="15"/>
        <end position="34"/>
    </location>
</feature>
<proteinExistence type="predicted"/>
<keyword evidence="1" id="KW-1133">Transmembrane helix</keyword>
<comment type="caution">
    <text evidence="2">The sequence shown here is derived from an EMBL/GenBank/DDBJ whole genome shotgun (WGS) entry which is preliminary data.</text>
</comment>
<dbReference type="EMBL" id="BARV01024942">
    <property type="protein sequence ID" value="GAI38893.1"/>
    <property type="molecule type" value="Genomic_DNA"/>
</dbReference>
<reference evidence="2" key="1">
    <citation type="journal article" date="2014" name="Front. Microbiol.">
        <title>High frequency of phylogenetically diverse reductive dehalogenase-homologous genes in deep subseafloor sedimentary metagenomes.</title>
        <authorList>
            <person name="Kawai M."/>
            <person name="Futagami T."/>
            <person name="Toyoda A."/>
            <person name="Takaki Y."/>
            <person name="Nishi S."/>
            <person name="Hori S."/>
            <person name="Arai W."/>
            <person name="Tsubouchi T."/>
            <person name="Morono Y."/>
            <person name="Uchiyama I."/>
            <person name="Ito T."/>
            <person name="Fujiyama A."/>
            <person name="Inagaki F."/>
            <person name="Takami H."/>
        </authorList>
    </citation>
    <scope>NUCLEOTIDE SEQUENCE</scope>
    <source>
        <strain evidence="2">Expedition CK06-06</strain>
    </source>
</reference>
<name>X1N5L5_9ZZZZ</name>
<keyword evidence="1" id="KW-0472">Membrane</keyword>
<sequence>MLGQNQTMPEVSLDWMILLMLFLISVGLVYFMLMSRSRTRGATRELEARERFSLLLKQRTRPTPAPKKLKKALGRAVKAIERAAKARRAVVRVRLDPSVELRAETPDVISLRMPAGKGEWVVLHKSLERARIKKVKKVARGYEVHLVIHRG</sequence>